<comment type="subcellular location">
    <subcellularLocation>
        <location evidence="5">Nucleus</location>
    </subcellularLocation>
</comment>
<dbReference type="InterPro" id="IPR036390">
    <property type="entry name" value="WH_DNA-bd_sf"/>
</dbReference>
<evidence type="ECO:0000256" key="3">
    <source>
        <dbReference type="ARBA" id="ARBA00023125"/>
    </source>
</evidence>
<dbReference type="Pfam" id="PF08781">
    <property type="entry name" value="DP"/>
    <property type="match status" value="1"/>
</dbReference>
<dbReference type="SUPFAM" id="SSF144074">
    <property type="entry name" value="E2F-DP heterodimerization region"/>
    <property type="match status" value="1"/>
</dbReference>
<dbReference type="GO" id="GO:0005634">
    <property type="term" value="C:nucleus"/>
    <property type="evidence" value="ECO:0007669"/>
    <property type="project" value="UniProtKB-SubCell"/>
</dbReference>
<evidence type="ECO:0000256" key="1">
    <source>
        <dbReference type="ARBA" id="ARBA00010940"/>
    </source>
</evidence>
<protein>
    <recommendedName>
        <fullName evidence="7">E2F/DP family winged-helix DNA-binding domain-containing protein</fullName>
    </recommendedName>
</protein>
<dbReference type="AlphaFoldDB" id="A0A059EZN3"/>
<dbReference type="InterPro" id="IPR003316">
    <property type="entry name" value="E2F_WHTH_DNA-bd_dom"/>
</dbReference>
<sequence length="201" mass="23502">MPSSSQFDFLGVEAKGTGLKNIAKMIHEMLKTEKKCTYQSILRQINLGNEKTGKRRIYDALNIMRSLNMVVKNKRMYVLLTKESFDLQSILKKKEEELQRLKEIKESLIKLKEINENSSKNDDPKLYMPFAVIAAEKSSQIYIDTNEEKSMFNLKCDKSLETIGDLEIVKYLFDYNEIMDIEPRIICNNNEKENELHNCLF</sequence>
<feature type="domain" description="E2F/DP family winged-helix DNA-binding" evidence="7">
    <location>
        <begin position="14"/>
        <end position="81"/>
    </location>
</feature>
<dbReference type="InterPro" id="IPR037241">
    <property type="entry name" value="E2F-DP_heterodim"/>
</dbReference>
<dbReference type="GO" id="GO:0005667">
    <property type="term" value="C:transcription regulator complex"/>
    <property type="evidence" value="ECO:0007669"/>
    <property type="project" value="InterPro"/>
</dbReference>
<dbReference type="STRING" id="1288291.A0A059EZN3"/>
<dbReference type="EMBL" id="KK365196">
    <property type="protein sequence ID" value="KCZ80199.1"/>
    <property type="molecule type" value="Genomic_DNA"/>
</dbReference>
<keyword evidence="6" id="KW-0175">Coiled coil</keyword>
<evidence type="ECO:0000313" key="8">
    <source>
        <dbReference type="EMBL" id="KCZ80199.1"/>
    </source>
</evidence>
<keyword evidence="9" id="KW-1185">Reference proteome</keyword>
<evidence type="ECO:0000256" key="2">
    <source>
        <dbReference type="ARBA" id="ARBA00023015"/>
    </source>
</evidence>
<evidence type="ECO:0000256" key="6">
    <source>
        <dbReference type="SAM" id="Coils"/>
    </source>
</evidence>
<evidence type="ECO:0000256" key="4">
    <source>
        <dbReference type="ARBA" id="ARBA00023163"/>
    </source>
</evidence>
<proteinExistence type="inferred from homology"/>
<dbReference type="SMART" id="SM01372">
    <property type="entry name" value="E2F_TDP"/>
    <property type="match status" value="1"/>
</dbReference>
<dbReference type="Gene3D" id="1.10.10.10">
    <property type="entry name" value="Winged helix-like DNA-binding domain superfamily/Winged helix DNA-binding domain"/>
    <property type="match status" value="1"/>
</dbReference>
<reference evidence="8 9" key="2">
    <citation type="submission" date="2014-03" db="EMBL/GenBank/DDBJ databases">
        <title>The Genome Sequence of Anncaliia algerae insect isolate PRA339.</title>
        <authorList>
            <consortium name="The Broad Institute Genome Sequencing Platform"/>
            <consortium name="The Broad Institute Genome Sequencing Center for Infectious Disease"/>
            <person name="Cuomo C."/>
            <person name="Becnel J."/>
            <person name="Sanscrainte N."/>
            <person name="Walker B."/>
            <person name="Young S.K."/>
            <person name="Zeng Q."/>
            <person name="Gargeya S."/>
            <person name="Fitzgerald M."/>
            <person name="Haas B."/>
            <person name="Abouelleil A."/>
            <person name="Alvarado L."/>
            <person name="Arachchi H.M."/>
            <person name="Berlin A.M."/>
            <person name="Chapman S.B."/>
            <person name="Dewar J."/>
            <person name="Goldberg J."/>
            <person name="Griggs A."/>
            <person name="Gujja S."/>
            <person name="Hansen M."/>
            <person name="Howarth C."/>
            <person name="Imamovic A."/>
            <person name="Larimer J."/>
            <person name="McCowan C."/>
            <person name="Murphy C."/>
            <person name="Neiman D."/>
            <person name="Pearson M."/>
            <person name="Priest M."/>
            <person name="Roberts A."/>
            <person name="Saif S."/>
            <person name="Shea T."/>
            <person name="Sisk P."/>
            <person name="Sykes S."/>
            <person name="Wortman J."/>
            <person name="Nusbaum C."/>
            <person name="Birren B."/>
        </authorList>
    </citation>
    <scope>NUCLEOTIDE SEQUENCE [LARGE SCALE GENOMIC DNA]</scope>
    <source>
        <strain evidence="8 9">PRA339</strain>
    </source>
</reference>
<gene>
    <name evidence="8" type="ORF">H312_02406</name>
</gene>
<dbReference type="VEuPathDB" id="MicrosporidiaDB:H312_02406"/>
<evidence type="ECO:0000259" key="7">
    <source>
        <dbReference type="SMART" id="SM01372"/>
    </source>
</evidence>
<dbReference type="OrthoDB" id="552115at2759"/>
<dbReference type="Proteomes" id="UP000030655">
    <property type="component" value="Unassembled WGS sequence"/>
</dbReference>
<dbReference type="Gene3D" id="1.20.140.80">
    <property type="entry name" value="Transcription factor DP"/>
    <property type="match status" value="1"/>
</dbReference>
<dbReference type="GO" id="GO:0006355">
    <property type="term" value="P:regulation of DNA-templated transcription"/>
    <property type="evidence" value="ECO:0007669"/>
    <property type="project" value="InterPro"/>
</dbReference>
<dbReference type="SUPFAM" id="SSF46785">
    <property type="entry name" value="Winged helix' DNA-binding domain"/>
    <property type="match status" value="1"/>
</dbReference>
<comment type="similarity">
    <text evidence="1 5">Belongs to the E2F/DP family.</text>
</comment>
<dbReference type="HOGENOM" id="CLU_095032_0_0_1"/>
<evidence type="ECO:0000256" key="5">
    <source>
        <dbReference type="RuleBase" id="RU003796"/>
    </source>
</evidence>
<name>A0A059EZN3_9MICR</name>
<evidence type="ECO:0000313" key="9">
    <source>
        <dbReference type="Proteomes" id="UP000030655"/>
    </source>
</evidence>
<keyword evidence="5" id="KW-0539">Nucleus</keyword>
<dbReference type="InterPro" id="IPR014889">
    <property type="entry name" value="Transc_factor_DP_C"/>
</dbReference>
<dbReference type="GO" id="GO:0003677">
    <property type="term" value="F:DNA binding"/>
    <property type="evidence" value="ECO:0007669"/>
    <property type="project" value="UniProtKB-KW"/>
</dbReference>
<dbReference type="InterPro" id="IPR036388">
    <property type="entry name" value="WH-like_DNA-bd_sf"/>
</dbReference>
<reference evidence="9" key="1">
    <citation type="submission" date="2013-02" db="EMBL/GenBank/DDBJ databases">
        <authorList>
            <consortium name="The Broad Institute Genome Sequencing Platform"/>
            <person name="Cuomo C."/>
            <person name="Becnel J."/>
            <person name="Sanscrainte N."/>
            <person name="Walker B."/>
            <person name="Young S.K."/>
            <person name="Zeng Q."/>
            <person name="Gargeya S."/>
            <person name="Fitzgerald M."/>
            <person name="Haas B."/>
            <person name="Abouelleil A."/>
            <person name="Alvarado L."/>
            <person name="Arachchi H.M."/>
            <person name="Berlin A.M."/>
            <person name="Chapman S.B."/>
            <person name="Dewar J."/>
            <person name="Goldberg J."/>
            <person name="Griggs A."/>
            <person name="Gujja S."/>
            <person name="Hansen M."/>
            <person name="Howarth C."/>
            <person name="Imamovic A."/>
            <person name="Larimer J."/>
            <person name="McCowan C."/>
            <person name="Murphy C."/>
            <person name="Neiman D."/>
            <person name="Pearson M."/>
            <person name="Priest M."/>
            <person name="Roberts A."/>
            <person name="Saif S."/>
            <person name="Shea T."/>
            <person name="Sisk P."/>
            <person name="Sykes S."/>
            <person name="Wortman J."/>
            <person name="Nusbaum C."/>
            <person name="Birren B."/>
        </authorList>
    </citation>
    <scope>NUCLEOTIDE SEQUENCE [LARGE SCALE GENOMIC DNA]</scope>
    <source>
        <strain evidence="9">PRA339</strain>
    </source>
</reference>
<keyword evidence="4 5" id="KW-0804">Transcription</keyword>
<dbReference type="InterPro" id="IPR038168">
    <property type="entry name" value="TF_DP_C_sf"/>
</dbReference>
<dbReference type="Pfam" id="PF02319">
    <property type="entry name" value="WHD_E2F_TDP"/>
    <property type="match status" value="1"/>
</dbReference>
<keyword evidence="2 5" id="KW-0805">Transcription regulation</keyword>
<feature type="coiled-coil region" evidence="6">
    <location>
        <begin position="87"/>
        <end position="121"/>
    </location>
</feature>
<accession>A0A059EZN3</accession>
<organism evidence="8 9">
    <name type="scientific">Anncaliia algerae PRA339</name>
    <dbReference type="NCBI Taxonomy" id="1288291"/>
    <lineage>
        <taxon>Eukaryota</taxon>
        <taxon>Fungi</taxon>
        <taxon>Fungi incertae sedis</taxon>
        <taxon>Microsporidia</taxon>
        <taxon>Tubulinosematoidea</taxon>
        <taxon>Tubulinosematidae</taxon>
        <taxon>Anncaliia</taxon>
    </lineage>
</organism>
<keyword evidence="3 5" id="KW-0238">DNA-binding</keyword>